<dbReference type="AlphaFoldDB" id="A0AAV8ZZG4"/>
<proteinExistence type="predicted"/>
<name>A0AAV8ZZG4_ACOGR</name>
<evidence type="ECO:0000313" key="2">
    <source>
        <dbReference type="EMBL" id="KAK1256996.1"/>
    </source>
</evidence>
<comment type="caution">
    <text evidence="2">The sequence shown here is derived from an EMBL/GenBank/DDBJ whole genome shotgun (WGS) entry which is preliminary data.</text>
</comment>
<sequence length="77" mass="8691">MHVHISYLFLDPPSSLMAQKKIHACYLYLLRDLDDAGRYSWGTAVLAHMYRALYKGSVLGERSSAGSHGFYSLLQVI</sequence>
<evidence type="ECO:0000259" key="1">
    <source>
        <dbReference type="Pfam" id="PF10536"/>
    </source>
</evidence>
<reference evidence="2" key="2">
    <citation type="submission" date="2023-06" db="EMBL/GenBank/DDBJ databases">
        <authorList>
            <person name="Ma L."/>
            <person name="Liu K.-W."/>
            <person name="Li Z."/>
            <person name="Hsiao Y.-Y."/>
            <person name="Qi Y."/>
            <person name="Fu T."/>
            <person name="Tang G."/>
            <person name="Zhang D."/>
            <person name="Sun W.-H."/>
            <person name="Liu D.-K."/>
            <person name="Li Y."/>
            <person name="Chen G.-Z."/>
            <person name="Liu X.-D."/>
            <person name="Liao X.-Y."/>
            <person name="Jiang Y.-T."/>
            <person name="Yu X."/>
            <person name="Hao Y."/>
            <person name="Huang J."/>
            <person name="Zhao X.-W."/>
            <person name="Ke S."/>
            <person name="Chen Y.-Y."/>
            <person name="Wu W.-L."/>
            <person name="Hsu J.-L."/>
            <person name="Lin Y.-F."/>
            <person name="Huang M.-D."/>
            <person name="Li C.-Y."/>
            <person name="Huang L."/>
            <person name="Wang Z.-W."/>
            <person name="Zhao X."/>
            <person name="Zhong W.-Y."/>
            <person name="Peng D.-H."/>
            <person name="Ahmad S."/>
            <person name="Lan S."/>
            <person name="Zhang J.-S."/>
            <person name="Tsai W.-C."/>
            <person name="Van De Peer Y."/>
            <person name="Liu Z.-J."/>
        </authorList>
    </citation>
    <scope>NUCLEOTIDE SEQUENCE</scope>
    <source>
        <strain evidence="2">SCP</strain>
        <tissue evidence="2">Leaves</tissue>
    </source>
</reference>
<feature type="domain" description="Aminotransferase-like plant mobile" evidence="1">
    <location>
        <begin position="5"/>
        <end position="76"/>
    </location>
</feature>
<organism evidence="2 3">
    <name type="scientific">Acorus gramineus</name>
    <name type="common">Dwarf sweet flag</name>
    <dbReference type="NCBI Taxonomy" id="55184"/>
    <lineage>
        <taxon>Eukaryota</taxon>
        <taxon>Viridiplantae</taxon>
        <taxon>Streptophyta</taxon>
        <taxon>Embryophyta</taxon>
        <taxon>Tracheophyta</taxon>
        <taxon>Spermatophyta</taxon>
        <taxon>Magnoliopsida</taxon>
        <taxon>Liliopsida</taxon>
        <taxon>Acoraceae</taxon>
        <taxon>Acorus</taxon>
    </lineage>
</organism>
<evidence type="ECO:0000313" key="3">
    <source>
        <dbReference type="Proteomes" id="UP001179952"/>
    </source>
</evidence>
<dbReference type="Pfam" id="PF10536">
    <property type="entry name" value="PMD"/>
    <property type="match status" value="1"/>
</dbReference>
<keyword evidence="3" id="KW-1185">Reference proteome</keyword>
<protein>
    <recommendedName>
        <fullName evidence="1">Aminotransferase-like plant mobile domain-containing protein</fullName>
    </recommendedName>
</protein>
<dbReference type="EMBL" id="JAUJYN010000066">
    <property type="protein sequence ID" value="KAK1256996.1"/>
    <property type="molecule type" value="Genomic_DNA"/>
</dbReference>
<dbReference type="Proteomes" id="UP001179952">
    <property type="component" value="Unassembled WGS sequence"/>
</dbReference>
<dbReference type="InterPro" id="IPR019557">
    <property type="entry name" value="AminoTfrase-like_pln_mobile"/>
</dbReference>
<gene>
    <name evidence="2" type="ORF">QJS04_geneDACA023519</name>
</gene>
<accession>A0AAV8ZZG4</accession>
<reference evidence="2" key="1">
    <citation type="journal article" date="2023" name="Nat. Commun.">
        <title>Diploid and tetraploid genomes of Acorus and the evolution of monocots.</title>
        <authorList>
            <person name="Ma L."/>
            <person name="Liu K.W."/>
            <person name="Li Z."/>
            <person name="Hsiao Y.Y."/>
            <person name="Qi Y."/>
            <person name="Fu T."/>
            <person name="Tang G.D."/>
            <person name="Zhang D."/>
            <person name="Sun W.H."/>
            <person name="Liu D.K."/>
            <person name="Li Y."/>
            <person name="Chen G.Z."/>
            <person name="Liu X.D."/>
            <person name="Liao X.Y."/>
            <person name="Jiang Y.T."/>
            <person name="Yu X."/>
            <person name="Hao Y."/>
            <person name="Huang J."/>
            <person name="Zhao X.W."/>
            <person name="Ke S."/>
            <person name="Chen Y.Y."/>
            <person name="Wu W.L."/>
            <person name="Hsu J.L."/>
            <person name="Lin Y.F."/>
            <person name="Huang M.D."/>
            <person name="Li C.Y."/>
            <person name="Huang L."/>
            <person name="Wang Z.W."/>
            <person name="Zhao X."/>
            <person name="Zhong W.Y."/>
            <person name="Peng D.H."/>
            <person name="Ahmad S."/>
            <person name="Lan S."/>
            <person name="Zhang J.S."/>
            <person name="Tsai W.C."/>
            <person name="Van de Peer Y."/>
            <person name="Liu Z.J."/>
        </authorList>
    </citation>
    <scope>NUCLEOTIDE SEQUENCE</scope>
    <source>
        <strain evidence="2">SCP</strain>
    </source>
</reference>